<keyword evidence="3" id="KW-1185">Reference proteome</keyword>
<accession>A0A0B2VHK4</accession>
<evidence type="ECO:0000313" key="3">
    <source>
        <dbReference type="Proteomes" id="UP000031036"/>
    </source>
</evidence>
<feature type="compositionally biased region" description="Basic residues" evidence="1">
    <location>
        <begin position="92"/>
        <end position="108"/>
    </location>
</feature>
<protein>
    <submittedName>
        <fullName evidence="2">Uncharacterized protein</fullName>
    </submittedName>
</protein>
<proteinExistence type="predicted"/>
<dbReference type="Proteomes" id="UP000031036">
    <property type="component" value="Unassembled WGS sequence"/>
</dbReference>
<feature type="non-terminal residue" evidence="2">
    <location>
        <position position="1"/>
    </location>
</feature>
<organism evidence="2 3">
    <name type="scientific">Toxocara canis</name>
    <name type="common">Canine roundworm</name>
    <dbReference type="NCBI Taxonomy" id="6265"/>
    <lineage>
        <taxon>Eukaryota</taxon>
        <taxon>Metazoa</taxon>
        <taxon>Ecdysozoa</taxon>
        <taxon>Nematoda</taxon>
        <taxon>Chromadorea</taxon>
        <taxon>Rhabditida</taxon>
        <taxon>Spirurina</taxon>
        <taxon>Ascaridomorpha</taxon>
        <taxon>Ascaridoidea</taxon>
        <taxon>Toxocaridae</taxon>
        <taxon>Toxocara</taxon>
    </lineage>
</organism>
<feature type="non-terminal residue" evidence="2">
    <location>
        <position position="138"/>
    </location>
</feature>
<dbReference type="EMBL" id="JPKZ01001646">
    <property type="protein sequence ID" value="KHN80894.1"/>
    <property type="molecule type" value="Genomic_DNA"/>
</dbReference>
<feature type="compositionally biased region" description="Polar residues" evidence="1">
    <location>
        <begin position="73"/>
        <end position="84"/>
    </location>
</feature>
<feature type="region of interest" description="Disordered" evidence="1">
    <location>
        <begin position="62"/>
        <end position="113"/>
    </location>
</feature>
<comment type="caution">
    <text evidence="2">The sequence shown here is derived from an EMBL/GenBank/DDBJ whole genome shotgun (WGS) entry which is preliminary data.</text>
</comment>
<name>A0A0B2VHK4_TOXCA</name>
<sequence length="138" mass="15376">FMAIPSAAGISRKVWRKTASVKAKLSVKKQCTIIGDGNGLGNGATVCLVSYYEIENRLLHTSNSDGEKKKKNGLTNNGHNTHLSHNADVKIKSKKKKQMVLQRMHRSSPRKEHTPLKWVKKIMKDCNSPIVSAHPLIH</sequence>
<reference evidence="2 3" key="1">
    <citation type="submission" date="2014-11" db="EMBL/GenBank/DDBJ databases">
        <title>Genetic blueprint of the zoonotic pathogen Toxocara canis.</title>
        <authorList>
            <person name="Zhu X.-Q."/>
            <person name="Korhonen P.K."/>
            <person name="Cai H."/>
            <person name="Young N.D."/>
            <person name="Nejsum P."/>
            <person name="von Samson-Himmelstjerna G."/>
            <person name="Boag P.R."/>
            <person name="Tan P."/>
            <person name="Li Q."/>
            <person name="Min J."/>
            <person name="Yang Y."/>
            <person name="Wang X."/>
            <person name="Fang X."/>
            <person name="Hall R.S."/>
            <person name="Hofmann A."/>
            <person name="Sternberg P.W."/>
            <person name="Jex A.R."/>
            <person name="Gasser R.B."/>
        </authorList>
    </citation>
    <scope>NUCLEOTIDE SEQUENCE [LARGE SCALE GENOMIC DNA]</scope>
    <source>
        <strain evidence="2">PN_DK_2014</strain>
    </source>
</reference>
<evidence type="ECO:0000256" key="1">
    <source>
        <dbReference type="SAM" id="MobiDB-lite"/>
    </source>
</evidence>
<evidence type="ECO:0000313" key="2">
    <source>
        <dbReference type="EMBL" id="KHN80894.1"/>
    </source>
</evidence>
<dbReference type="AlphaFoldDB" id="A0A0B2VHK4"/>
<gene>
    <name evidence="2" type="ORF">Tcan_01151</name>
</gene>